<dbReference type="PANTHER" id="PTHR43420">
    <property type="entry name" value="ACETYLTRANSFERASE"/>
    <property type="match status" value="1"/>
</dbReference>
<dbReference type="RefSeq" id="WP_343756636.1">
    <property type="nucleotide sequence ID" value="NZ_BAAACW010000145.1"/>
</dbReference>
<dbReference type="PROSITE" id="PS51186">
    <property type="entry name" value="GNAT"/>
    <property type="match status" value="1"/>
</dbReference>
<sequence length="188" mass="21387">MIREARKEDAEEIVELFKIILTDMELPILEKVSWSQLKPALVDAAKRETIRHGYANALVKEIDGEIAGFCFAYDGGLSDEVYEPLEDILTDYNLPLFETSMDEETFEGEWYLDSLVTKPSFRGRGVGKELMQATYKQASEAGLPVVGLNVDHDNPKARKLYKKQGFKKTGEVVLADHRYDHMQKVVNK</sequence>
<proteinExistence type="predicted"/>
<dbReference type="InterPro" id="IPR016181">
    <property type="entry name" value="Acyl_CoA_acyltransferase"/>
</dbReference>
<comment type="caution">
    <text evidence="4">The sequence shown here is derived from an EMBL/GenBank/DDBJ whole genome shotgun (WGS) entry which is preliminary data.</text>
</comment>
<dbReference type="EMBL" id="BAAACW010000145">
    <property type="protein sequence ID" value="GAA0370132.1"/>
    <property type="molecule type" value="Genomic_DNA"/>
</dbReference>
<dbReference type="CDD" id="cd04301">
    <property type="entry name" value="NAT_SF"/>
    <property type="match status" value="1"/>
</dbReference>
<dbReference type="InterPro" id="IPR000182">
    <property type="entry name" value="GNAT_dom"/>
</dbReference>
<keyword evidence="2" id="KW-0012">Acyltransferase</keyword>
<accession>A0ABN0XQC3</accession>
<dbReference type="Proteomes" id="UP001501166">
    <property type="component" value="Unassembled WGS sequence"/>
</dbReference>
<evidence type="ECO:0000259" key="3">
    <source>
        <dbReference type="PROSITE" id="PS51186"/>
    </source>
</evidence>
<dbReference type="InterPro" id="IPR050680">
    <property type="entry name" value="YpeA/RimI_acetyltransf"/>
</dbReference>
<reference evidence="4 5" key="1">
    <citation type="journal article" date="2019" name="Int. J. Syst. Evol. Microbiol.">
        <title>The Global Catalogue of Microorganisms (GCM) 10K type strain sequencing project: providing services to taxonomists for standard genome sequencing and annotation.</title>
        <authorList>
            <consortium name="The Broad Institute Genomics Platform"/>
            <consortium name="The Broad Institute Genome Sequencing Center for Infectious Disease"/>
            <person name="Wu L."/>
            <person name="Ma J."/>
        </authorList>
    </citation>
    <scope>NUCLEOTIDE SEQUENCE [LARGE SCALE GENOMIC DNA]</scope>
    <source>
        <strain evidence="4 5">JCM 12662</strain>
    </source>
</reference>
<evidence type="ECO:0000256" key="2">
    <source>
        <dbReference type="ARBA" id="ARBA00023315"/>
    </source>
</evidence>
<dbReference type="SUPFAM" id="SSF55729">
    <property type="entry name" value="Acyl-CoA N-acyltransferases (Nat)"/>
    <property type="match status" value="1"/>
</dbReference>
<evidence type="ECO:0000313" key="5">
    <source>
        <dbReference type="Proteomes" id="UP001501166"/>
    </source>
</evidence>
<evidence type="ECO:0000313" key="4">
    <source>
        <dbReference type="EMBL" id="GAA0370132.1"/>
    </source>
</evidence>
<feature type="domain" description="N-acetyltransferase" evidence="3">
    <location>
        <begin position="1"/>
        <end position="187"/>
    </location>
</feature>
<keyword evidence="1" id="KW-0808">Transferase</keyword>
<gene>
    <name evidence="4" type="ORF">GCM10008932_22120</name>
</gene>
<dbReference type="Pfam" id="PF00583">
    <property type="entry name" value="Acetyltransf_1"/>
    <property type="match status" value="1"/>
</dbReference>
<name>A0ABN0XQC3_9LACT</name>
<dbReference type="Gene3D" id="3.40.630.30">
    <property type="match status" value="1"/>
</dbReference>
<keyword evidence="5" id="KW-1185">Reference proteome</keyword>
<organism evidence="4 5">
    <name type="scientific">Alkalibacterium iburiense</name>
    <dbReference type="NCBI Taxonomy" id="290589"/>
    <lineage>
        <taxon>Bacteria</taxon>
        <taxon>Bacillati</taxon>
        <taxon>Bacillota</taxon>
        <taxon>Bacilli</taxon>
        <taxon>Lactobacillales</taxon>
        <taxon>Carnobacteriaceae</taxon>
        <taxon>Alkalibacterium</taxon>
    </lineage>
</organism>
<dbReference type="PANTHER" id="PTHR43420:SF52">
    <property type="entry name" value="N-ACETYLTRANSFERASE YODP"/>
    <property type="match status" value="1"/>
</dbReference>
<protein>
    <submittedName>
        <fullName evidence="4">N-acetyltransferase</fullName>
    </submittedName>
</protein>
<evidence type="ECO:0000256" key="1">
    <source>
        <dbReference type="ARBA" id="ARBA00022679"/>
    </source>
</evidence>